<dbReference type="GO" id="GO:0000139">
    <property type="term" value="C:Golgi membrane"/>
    <property type="evidence" value="ECO:0007669"/>
    <property type="project" value="UniProtKB-SubCell"/>
</dbReference>
<dbReference type="EC" id="2.4.1.-" evidence="12"/>
<sequence>MKRTITKVILLLYCLAMAFILWNELDDHPAKVALKYLRTNEKTKLKDQKQEPVILLYTDFFTGPWYLRWDKHYPCRFNCKFTYNKSVLDTANAVGFHDADLPLVLPKRTKSDQIWFYFNLESPVNSKTGDYRNIFNWTMSYRTDSDVFTPYGIHEPLSCSEALAFKNEAKHRNFAAKRTKMIAWISSNCDDSIGRYDYVQKLTRYVNVDIYGQCGNLSCKRGSNSRLSNDCKKKISKYKFYLAFENSLCQDYISEKYWENALENELIPVVMGGADYDSIAIPDSFINVEDFETVKNLADYLKYLDQNDTAYNEYFQWKNMFKLSTPYTYGCALCTALNSRKAKQPKVYSSLLDFWKVNKCRKNIKMK</sequence>
<feature type="domain" description="Fucosyltransferase N-terminal" evidence="15">
    <location>
        <begin position="50"/>
        <end position="152"/>
    </location>
</feature>
<evidence type="ECO:0000256" key="6">
    <source>
        <dbReference type="ARBA" id="ARBA00022692"/>
    </source>
</evidence>
<comment type="similarity">
    <text evidence="3 12">Belongs to the glycosyltransferase 10 family.</text>
</comment>
<evidence type="ECO:0000256" key="11">
    <source>
        <dbReference type="ARBA" id="ARBA00023180"/>
    </source>
</evidence>
<protein>
    <recommendedName>
        <fullName evidence="12">Fucosyltransferase</fullName>
        <ecNumber evidence="12">2.4.1.-</ecNumber>
    </recommendedName>
</protein>
<dbReference type="InParanoid" id="A0A6P8ISG3"/>
<dbReference type="SUPFAM" id="SSF53756">
    <property type="entry name" value="UDP-Glycosyltransferase/glycogen phosphorylase"/>
    <property type="match status" value="1"/>
</dbReference>
<evidence type="ECO:0000259" key="15">
    <source>
        <dbReference type="Pfam" id="PF17039"/>
    </source>
</evidence>
<reference evidence="17" key="1">
    <citation type="submission" date="2025-08" db="UniProtKB">
        <authorList>
            <consortium name="RefSeq"/>
        </authorList>
    </citation>
    <scope>IDENTIFICATION</scope>
    <source>
        <tissue evidence="17">Tentacle</tissue>
    </source>
</reference>
<evidence type="ECO:0000256" key="1">
    <source>
        <dbReference type="ARBA" id="ARBA00004323"/>
    </source>
</evidence>
<evidence type="ECO:0000256" key="12">
    <source>
        <dbReference type="RuleBase" id="RU003832"/>
    </source>
</evidence>
<dbReference type="InterPro" id="IPR031481">
    <property type="entry name" value="Glyco_tran_10_N"/>
</dbReference>
<keyword evidence="7" id="KW-0735">Signal-anchor</keyword>
<keyword evidence="9 12" id="KW-0333">Golgi apparatus</keyword>
<keyword evidence="16" id="KW-1185">Reference proteome</keyword>
<gene>
    <name evidence="17" type="primary">LOC116303727</name>
</gene>
<dbReference type="Pfam" id="PF17039">
    <property type="entry name" value="Glyco_tran_10_N"/>
    <property type="match status" value="1"/>
</dbReference>
<feature type="signal peptide" evidence="13">
    <location>
        <begin position="1"/>
        <end position="18"/>
    </location>
</feature>
<evidence type="ECO:0000256" key="7">
    <source>
        <dbReference type="ARBA" id="ARBA00022968"/>
    </source>
</evidence>
<dbReference type="AlphaFoldDB" id="A0A6P8ISG3"/>
<evidence type="ECO:0000259" key="14">
    <source>
        <dbReference type="Pfam" id="PF00852"/>
    </source>
</evidence>
<dbReference type="InterPro" id="IPR038577">
    <property type="entry name" value="GT10-like_C_sf"/>
</dbReference>
<dbReference type="Pfam" id="PF00852">
    <property type="entry name" value="Glyco_transf_10"/>
    <property type="match status" value="1"/>
</dbReference>
<proteinExistence type="inferred from homology"/>
<dbReference type="UniPathway" id="UPA00378"/>
<evidence type="ECO:0000256" key="4">
    <source>
        <dbReference type="ARBA" id="ARBA00022676"/>
    </source>
</evidence>
<keyword evidence="5 12" id="KW-0808">Transferase</keyword>
<dbReference type="FunFam" id="3.40.50.11660:FF:000006">
    <property type="entry name" value="Alpha-(1,3)-fucosyltransferase C"/>
    <property type="match status" value="1"/>
</dbReference>
<keyword evidence="6 12" id="KW-0812">Transmembrane</keyword>
<evidence type="ECO:0000256" key="9">
    <source>
        <dbReference type="ARBA" id="ARBA00023034"/>
    </source>
</evidence>
<evidence type="ECO:0000256" key="5">
    <source>
        <dbReference type="ARBA" id="ARBA00022679"/>
    </source>
</evidence>
<keyword evidence="13" id="KW-0732">Signal</keyword>
<name>A0A6P8ISG3_ACTTE</name>
<evidence type="ECO:0000256" key="3">
    <source>
        <dbReference type="ARBA" id="ARBA00008919"/>
    </source>
</evidence>
<dbReference type="Proteomes" id="UP000515163">
    <property type="component" value="Unplaced"/>
</dbReference>
<feature type="domain" description="Fucosyltransferase C-terminal" evidence="14">
    <location>
        <begin position="176"/>
        <end position="351"/>
    </location>
</feature>
<evidence type="ECO:0000256" key="8">
    <source>
        <dbReference type="ARBA" id="ARBA00022989"/>
    </source>
</evidence>
<dbReference type="GeneID" id="116303727"/>
<evidence type="ECO:0000256" key="10">
    <source>
        <dbReference type="ARBA" id="ARBA00023136"/>
    </source>
</evidence>
<keyword evidence="8" id="KW-1133">Transmembrane helix</keyword>
<dbReference type="PANTHER" id="PTHR48438">
    <property type="entry name" value="ALPHA-(1,3)-FUCOSYLTRANSFERASE C-RELATED"/>
    <property type="match status" value="1"/>
</dbReference>
<keyword evidence="11" id="KW-0325">Glycoprotein</keyword>
<evidence type="ECO:0000313" key="16">
    <source>
        <dbReference type="Proteomes" id="UP000515163"/>
    </source>
</evidence>
<dbReference type="OrthoDB" id="5989014at2759"/>
<keyword evidence="4 12" id="KW-0328">Glycosyltransferase</keyword>
<accession>A0A6P8ISG3</accession>
<comment type="pathway">
    <text evidence="2">Protein modification; protein glycosylation.</text>
</comment>
<evidence type="ECO:0000256" key="2">
    <source>
        <dbReference type="ARBA" id="ARBA00004922"/>
    </source>
</evidence>
<dbReference type="RefSeq" id="XP_031569178.1">
    <property type="nucleotide sequence ID" value="XM_031713318.1"/>
</dbReference>
<organism evidence="16 17">
    <name type="scientific">Actinia tenebrosa</name>
    <name type="common">Australian red waratah sea anemone</name>
    <dbReference type="NCBI Taxonomy" id="6105"/>
    <lineage>
        <taxon>Eukaryota</taxon>
        <taxon>Metazoa</taxon>
        <taxon>Cnidaria</taxon>
        <taxon>Anthozoa</taxon>
        <taxon>Hexacorallia</taxon>
        <taxon>Actiniaria</taxon>
        <taxon>Actiniidae</taxon>
        <taxon>Actinia</taxon>
    </lineage>
</organism>
<evidence type="ECO:0000313" key="17">
    <source>
        <dbReference type="RefSeq" id="XP_031569178.1"/>
    </source>
</evidence>
<dbReference type="KEGG" id="aten:116303727"/>
<keyword evidence="10" id="KW-0472">Membrane</keyword>
<dbReference type="InterPro" id="IPR055270">
    <property type="entry name" value="Glyco_tran_10_C"/>
</dbReference>
<dbReference type="InterPro" id="IPR001503">
    <property type="entry name" value="Glyco_trans_10"/>
</dbReference>
<dbReference type="Gene3D" id="3.40.50.11660">
    <property type="entry name" value="Glycosyl transferase family 10, C-terminal domain"/>
    <property type="match status" value="1"/>
</dbReference>
<evidence type="ECO:0000256" key="13">
    <source>
        <dbReference type="SAM" id="SignalP"/>
    </source>
</evidence>
<dbReference type="GO" id="GO:0032580">
    <property type="term" value="C:Golgi cisterna membrane"/>
    <property type="evidence" value="ECO:0007669"/>
    <property type="project" value="UniProtKB-SubCell"/>
</dbReference>
<feature type="chain" id="PRO_5028274399" description="Fucosyltransferase" evidence="13">
    <location>
        <begin position="19"/>
        <end position="367"/>
    </location>
</feature>
<comment type="subcellular location">
    <subcellularLocation>
        <location evidence="1">Golgi apparatus membrane</location>
        <topology evidence="1">Single-pass type II membrane protein</topology>
    </subcellularLocation>
    <subcellularLocation>
        <location evidence="12">Golgi apparatus</location>
        <location evidence="12">Golgi stack membrane</location>
        <topology evidence="12">Single-pass type II membrane protein</topology>
    </subcellularLocation>
</comment>
<dbReference type="FunCoup" id="A0A6P8ISG3">
    <property type="interactions" value="1031"/>
</dbReference>
<dbReference type="GO" id="GO:0008417">
    <property type="term" value="F:fucosyltransferase activity"/>
    <property type="evidence" value="ECO:0007669"/>
    <property type="project" value="InterPro"/>
</dbReference>
<dbReference type="PANTHER" id="PTHR48438:SF1">
    <property type="entry name" value="ALPHA-(1,3)-FUCOSYLTRANSFERASE C-RELATED"/>
    <property type="match status" value="1"/>
</dbReference>